<dbReference type="AlphaFoldDB" id="A0A318SGE8"/>
<evidence type="ECO:0000259" key="1">
    <source>
        <dbReference type="Pfam" id="PF00561"/>
    </source>
</evidence>
<dbReference type="RefSeq" id="WP_110888824.1">
    <property type="nucleotide sequence ID" value="NZ_QJSX01000026.1"/>
</dbReference>
<organism evidence="2 3">
    <name type="scientific">Deinococcus yavapaiensis KR-236</name>
    <dbReference type="NCBI Taxonomy" id="694435"/>
    <lineage>
        <taxon>Bacteria</taxon>
        <taxon>Thermotogati</taxon>
        <taxon>Deinococcota</taxon>
        <taxon>Deinococci</taxon>
        <taxon>Deinococcales</taxon>
        <taxon>Deinococcaceae</taxon>
        <taxon>Deinococcus</taxon>
    </lineage>
</organism>
<dbReference type="Proteomes" id="UP000248326">
    <property type="component" value="Unassembled WGS sequence"/>
</dbReference>
<dbReference type="PANTHER" id="PTHR43798">
    <property type="entry name" value="MONOACYLGLYCEROL LIPASE"/>
    <property type="match status" value="1"/>
</dbReference>
<gene>
    <name evidence="2" type="ORF">DES52_12646</name>
</gene>
<sequence length="231" mass="25009">MADTVLFLHAFPLCRDMWREQIEVLEAAGKRTVAHNLPGFGGEEGAISSLPETAEWILERVPTGPLDAIGLSMGGYLLMELLRQDPLRFDRVVLADTTARADTSERVAQREEQARRALTEGVGFLIADASQTHPPLTAQRASKMIYQASREGVAGALHAMAARVDSRKDLPKLGERAIVIVGENDTVTPPDTARELAKALGSPLHVLPNAGHLSNLDAAEAFNDVLLNFLT</sequence>
<protein>
    <submittedName>
        <fullName evidence="2">Pimeloyl-ACP methyl ester carboxylesterase</fullName>
    </submittedName>
</protein>
<evidence type="ECO:0000313" key="3">
    <source>
        <dbReference type="Proteomes" id="UP000248326"/>
    </source>
</evidence>
<keyword evidence="3" id="KW-1185">Reference proteome</keyword>
<dbReference type="InterPro" id="IPR029058">
    <property type="entry name" value="AB_hydrolase_fold"/>
</dbReference>
<feature type="domain" description="AB hydrolase-1" evidence="1">
    <location>
        <begin position="4"/>
        <end position="218"/>
    </location>
</feature>
<comment type="caution">
    <text evidence="2">The sequence shown here is derived from an EMBL/GenBank/DDBJ whole genome shotgun (WGS) entry which is preliminary data.</text>
</comment>
<dbReference type="Pfam" id="PF00561">
    <property type="entry name" value="Abhydrolase_1"/>
    <property type="match status" value="1"/>
</dbReference>
<dbReference type="InterPro" id="IPR050266">
    <property type="entry name" value="AB_hydrolase_sf"/>
</dbReference>
<accession>A0A318SGE8</accession>
<evidence type="ECO:0000313" key="2">
    <source>
        <dbReference type="EMBL" id="PYE48980.1"/>
    </source>
</evidence>
<dbReference type="Gene3D" id="3.40.50.1820">
    <property type="entry name" value="alpha/beta hydrolase"/>
    <property type="match status" value="1"/>
</dbReference>
<name>A0A318SGE8_9DEIO</name>
<proteinExistence type="predicted"/>
<dbReference type="EMBL" id="QJSX01000026">
    <property type="protein sequence ID" value="PYE48980.1"/>
    <property type="molecule type" value="Genomic_DNA"/>
</dbReference>
<dbReference type="InterPro" id="IPR000073">
    <property type="entry name" value="AB_hydrolase_1"/>
</dbReference>
<dbReference type="OrthoDB" id="252464at2"/>
<reference evidence="2 3" key="1">
    <citation type="submission" date="2018-06" db="EMBL/GenBank/DDBJ databases">
        <title>Genomic Encyclopedia of Type Strains, Phase IV (KMG-IV): sequencing the most valuable type-strain genomes for metagenomic binning, comparative biology and taxonomic classification.</title>
        <authorList>
            <person name="Goeker M."/>
        </authorList>
    </citation>
    <scope>NUCLEOTIDE SEQUENCE [LARGE SCALE GENOMIC DNA]</scope>
    <source>
        <strain evidence="2 3">DSM 18048</strain>
    </source>
</reference>
<dbReference type="SUPFAM" id="SSF53474">
    <property type="entry name" value="alpha/beta-Hydrolases"/>
    <property type="match status" value="1"/>
</dbReference>